<comment type="caution">
    <text evidence="1">The sequence shown here is derived from an EMBL/GenBank/DDBJ whole genome shotgun (WGS) entry which is preliminary data.</text>
</comment>
<gene>
    <name evidence="1" type="ORF">KDK92_04430</name>
</gene>
<reference evidence="1" key="1">
    <citation type="journal article" date="2021" name="mSystems">
        <title>Bacteria and Archaea Synergistically Convert Glycine Betaine to Biogenic Methane in the Formosa Cold Seep of the South China Sea.</title>
        <authorList>
            <person name="Li L."/>
            <person name="Zhang W."/>
            <person name="Zhang S."/>
            <person name="Song L."/>
            <person name="Sun Q."/>
            <person name="Zhang H."/>
            <person name="Xiang H."/>
            <person name="Dong X."/>
        </authorList>
    </citation>
    <scope>NUCLEOTIDE SEQUENCE</scope>
    <source>
        <strain evidence="1">ZWT</strain>
    </source>
</reference>
<dbReference type="AlphaFoldDB" id="A0A9J6NYJ0"/>
<dbReference type="InterPro" id="IPR027417">
    <property type="entry name" value="P-loop_NTPase"/>
</dbReference>
<dbReference type="Proteomes" id="UP001056429">
    <property type="component" value="Unassembled WGS sequence"/>
</dbReference>
<evidence type="ECO:0000313" key="1">
    <source>
        <dbReference type="EMBL" id="MCM1988977.1"/>
    </source>
</evidence>
<evidence type="ECO:0000313" key="2">
    <source>
        <dbReference type="Proteomes" id="UP001056429"/>
    </source>
</evidence>
<dbReference type="PANTHER" id="PTHR37807">
    <property type="entry name" value="OS07G0160300 PROTEIN"/>
    <property type="match status" value="1"/>
</dbReference>
<dbReference type="SUPFAM" id="SSF52540">
    <property type="entry name" value="P-loop containing nucleoside triphosphate hydrolases"/>
    <property type="match status" value="1"/>
</dbReference>
<dbReference type="RefSeq" id="WP_250857843.1">
    <property type="nucleotide sequence ID" value="NZ_JAGSOJ010000001.1"/>
</dbReference>
<dbReference type="EMBL" id="JAGSOJ010000001">
    <property type="protein sequence ID" value="MCM1988977.1"/>
    <property type="molecule type" value="Genomic_DNA"/>
</dbReference>
<organism evidence="1 2">
    <name type="scientific">Oceanirhabdus seepicola</name>
    <dbReference type="NCBI Taxonomy" id="2828781"/>
    <lineage>
        <taxon>Bacteria</taxon>
        <taxon>Bacillati</taxon>
        <taxon>Bacillota</taxon>
        <taxon>Clostridia</taxon>
        <taxon>Eubacteriales</taxon>
        <taxon>Clostridiaceae</taxon>
        <taxon>Oceanirhabdus</taxon>
    </lineage>
</organism>
<sequence length="188" mass="21825">MTDNLIIIVTGASATGKTTLSRNLAKRFNLSVINKDDIKELLFDNLGIKDKEWAGKLGMTSFEFTHFFTEKLAQTGKSFIVEGNFRNEFSTKVFMDIKSKYNYQILQIFCHGQDKILYERYIERDNSGTRHPGHFKLTCEFEEFKKLLSKSNYKLDIAPTLNIDTTNFEDVDINQIYDEVDKYLNSVK</sequence>
<dbReference type="Gene3D" id="3.40.50.300">
    <property type="entry name" value="P-loop containing nucleotide triphosphate hydrolases"/>
    <property type="match status" value="1"/>
</dbReference>
<proteinExistence type="predicted"/>
<keyword evidence="2" id="KW-1185">Reference proteome</keyword>
<dbReference type="PANTHER" id="PTHR37807:SF3">
    <property type="entry name" value="OS07G0160300 PROTEIN"/>
    <property type="match status" value="1"/>
</dbReference>
<accession>A0A9J6NYJ0</accession>
<dbReference type="Pfam" id="PF13671">
    <property type="entry name" value="AAA_33"/>
    <property type="match status" value="1"/>
</dbReference>
<reference evidence="1" key="2">
    <citation type="submission" date="2021-04" db="EMBL/GenBank/DDBJ databases">
        <authorList>
            <person name="Dong X."/>
        </authorList>
    </citation>
    <scope>NUCLEOTIDE SEQUENCE</scope>
    <source>
        <strain evidence="1">ZWT</strain>
    </source>
</reference>
<protein>
    <submittedName>
        <fullName evidence="1">AAA family ATPase</fullName>
    </submittedName>
</protein>
<name>A0A9J6NYJ0_9CLOT</name>